<dbReference type="InParanoid" id="A0A6J0SGX1"/>
<dbReference type="Proteomes" id="UP001652642">
    <property type="component" value="Chromosome 14"/>
</dbReference>
<evidence type="ECO:0000256" key="2">
    <source>
        <dbReference type="ARBA" id="ARBA00006824"/>
    </source>
</evidence>
<keyword evidence="5 6" id="KW-0472">Membrane</keyword>
<dbReference type="RefSeq" id="XP_020634310.2">
    <property type="nucleotide sequence ID" value="XM_020778651.2"/>
</dbReference>
<dbReference type="GeneID" id="110070911"/>
<dbReference type="Pfam" id="PF04117">
    <property type="entry name" value="Mpv17_PMP22"/>
    <property type="match status" value="1"/>
</dbReference>
<dbReference type="PANTHER" id="PTHR11266">
    <property type="entry name" value="PEROXISOMAL MEMBRANE PROTEIN 2, PXMP2 MPV17"/>
    <property type="match status" value="1"/>
</dbReference>
<evidence type="ECO:0000256" key="3">
    <source>
        <dbReference type="ARBA" id="ARBA00022692"/>
    </source>
</evidence>
<keyword evidence="7" id="KW-1185">Reference proteome</keyword>
<dbReference type="PANTHER" id="PTHR11266:SF80">
    <property type="entry name" value="PEROXISOMAL MEMBRANE PROTEIN 2"/>
    <property type="match status" value="1"/>
</dbReference>
<name>A0A6J0SGX1_9SAUR</name>
<dbReference type="InterPro" id="IPR007248">
    <property type="entry name" value="Mpv17_PMP22"/>
</dbReference>
<evidence type="ECO:0000313" key="7">
    <source>
        <dbReference type="Proteomes" id="UP001652642"/>
    </source>
</evidence>
<dbReference type="GO" id="GO:0005778">
    <property type="term" value="C:peroxisomal membrane"/>
    <property type="evidence" value="ECO:0007669"/>
    <property type="project" value="TreeGrafter"/>
</dbReference>
<evidence type="ECO:0000256" key="1">
    <source>
        <dbReference type="ARBA" id="ARBA00004141"/>
    </source>
</evidence>
<organism evidence="7 8">
    <name type="scientific">Pogona vitticeps</name>
    <name type="common">central bearded dragon</name>
    <dbReference type="NCBI Taxonomy" id="103695"/>
    <lineage>
        <taxon>Eukaryota</taxon>
        <taxon>Metazoa</taxon>
        <taxon>Chordata</taxon>
        <taxon>Craniata</taxon>
        <taxon>Vertebrata</taxon>
        <taxon>Euteleostomi</taxon>
        <taxon>Lepidosauria</taxon>
        <taxon>Squamata</taxon>
        <taxon>Bifurcata</taxon>
        <taxon>Unidentata</taxon>
        <taxon>Episquamata</taxon>
        <taxon>Toxicofera</taxon>
        <taxon>Iguania</taxon>
        <taxon>Acrodonta</taxon>
        <taxon>Agamidae</taxon>
        <taxon>Amphibolurinae</taxon>
        <taxon>Pogona</taxon>
    </lineage>
</organism>
<evidence type="ECO:0000256" key="5">
    <source>
        <dbReference type="ARBA" id="ARBA00023136"/>
    </source>
</evidence>
<proteinExistence type="inferred from homology"/>
<sequence length="211" mass="23862">MRLDALLARGREIGCCCCCCCAAMAPALSKPGSGPLPRRLLARYLLLLRLYPVLTKAASSAVLSALGSFLSQIVDKSHQKKALDLWGPTRFAIYGFFFTGPLSHYFYLYLEQLVPSDTPFAIIKKLLVDRLLVAPAFLLLFFFIMNLLEGHDSAAFAKKLKSSYWKSLKMNWKLWTPVQFINLNYVPMQFQVLFGNLVALFWFAYLASVKK</sequence>
<evidence type="ECO:0000256" key="6">
    <source>
        <dbReference type="RuleBase" id="RU363053"/>
    </source>
</evidence>
<feature type="transmembrane region" description="Helical" evidence="6">
    <location>
        <begin position="192"/>
        <end position="209"/>
    </location>
</feature>
<feature type="transmembrane region" description="Helical" evidence="6">
    <location>
        <begin position="130"/>
        <end position="149"/>
    </location>
</feature>
<evidence type="ECO:0000256" key="4">
    <source>
        <dbReference type="ARBA" id="ARBA00022989"/>
    </source>
</evidence>
<keyword evidence="4 6" id="KW-1133">Transmembrane helix</keyword>
<dbReference type="KEGG" id="pvt:110070911"/>
<evidence type="ECO:0000313" key="8">
    <source>
        <dbReference type="RefSeq" id="XP_020634310.2"/>
    </source>
</evidence>
<gene>
    <name evidence="8" type="primary">PXMP2</name>
</gene>
<dbReference type="OrthoDB" id="860at2759"/>
<keyword evidence="3 6" id="KW-0812">Transmembrane</keyword>
<feature type="transmembrane region" description="Helical" evidence="6">
    <location>
        <begin position="91"/>
        <end position="110"/>
    </location>
</feature>
<comment type="similarity">
    <text evidence="2 6">Belongs to the peroxisomal membrane protein PXMP2/4 family.</text>
</comment>
<accession>A0A6J0SGX1</accession>
<dbReference type="CTD" id="5827"/>
<reference evidence="8" key="1">
    <citation type="submission" date="2025-08" db="UniProtKB">
        <authorList>
            <consortium name="RefSeq"/>
        </authorList>
    </citation>
    <scope>IDENTIFICATION</scope>
</reference>
<dbReference type="AlphaFoldDB" id="A0A6J0SGX1"/>
<protein>
    <submittedName>
        <fullName evidence="8">Peroxisomal membrane protein 2</fullName>
    </submittedName>
</protein>
<comment type="subcellular location">
    <subcellularLocation>
        <location evidence="1">Membrane</location>
        <topology evidence="1">Multi-pass membrane protein</topology>
    </subcellularLocation>
</comment>
<feature type="transmembrane region" description="Helical" evidence="6">
    <location>
        <begin position="53"/>
        <end position="70"/>
    </location>
</feature>